<comment type="caution">
    <text evidence="1">The sequence shown here is derived from an EMBL/GenBank/DDBJ whole genome shotgun (WGS) entry which is preliminary data.</text>
</comment>
<organism evidence="1 2">
    <name type="scientific">Legionella cherrii</name>
    <dbReference type="NCBI Taxonomy" id="28084"/>
    <lineage>
        <taxon>Bacteria</taxon>
        <taxon>Pseudomonadati</taxon>
        <taxon>Pseudomonadota</taxon>
        <taxon>Gammaproteobacteria</taxon>
        <taxon>Legionellales</taxon>
        <taxon>Legionellaceae</taxon>
        <taxon>Legionella</taxon>
    </lineage>
</organism>
<dbReference type="PATRIC" id="fig|28084.5.peg.1580"/>
<dbReference type="AlphaFoldDB" id="A0A0W0S8J1"/>
<protein>
    <submittedName>
        <fullName evidence="1">Uncharacterized protein</fullName>
    </submittedName>
</protein>
<evidence type="ECO:0000313" key="1">
    <source>
        <dbReference type="EMBL" id="KTC79433.1"/>
    </source>
</evidence>
<proteinExistence type="predicted"/>
<accession>A0A0W0S8J1</accession>
<gene>
    <name evidence="1" type="ORF">Lche_1453</name>
</gene>
<reference evidence="1 2" key="1">
    <citation type="submission" date="2015-11" db="EMBL/GenBank/DDBJ databases">
        <title>Genomic analysis of 38 Legionella species identifies large and diverse effector repertoires.</title>
        <authorList>
            <person name="Burstein D."/>
            <person name="Amaro F."/>
            <person name="Zusman T."/>
            <person name="Lifshitz Z."/>
            <person name="Cohen O."/>
            <person name="Gilbert J.A."/>
            <person name="Pupko T."/>
            <person name="Shuman H.A."/>
            <person name="Segal G."/>
        </authorList>
    </citation>
    <scope>NUCLEOTIDE SEQUENCE [LARGE SCALE GENOMIC DNA]</scope>
    <source>
        <strain evidence="1 2">ORW</strain>
    </source>
</reference>
<sequence length="423" mass="48227">MKMMSVIGINLELTKWIVTESKSPFDEEDNLCVYECTKPEDAEQMMETIKSAFETDDSMDLDVGEQESPLRDYCLETHGNYVVASMKFLERYFDGKVEEVHQEHKFDNEFFLIDKLMNDENESFSSRLIVVRTSENSIIIKRMVPEQIEEPDLIDFAEEYLGAVPYSKRCKEGTAQIKAAYSFNGLFLPGDNFNVLWLPAKPYQGNAMFTAYGCSSHRIAKMLEAKIRNDEKMKETSPPGHSEHITMASEGPILLVSGDYLEQIYGKPIYVPLINDLVKQGLADKQAEQRATVVDKVYREWDKKAQLKSQIHLLKLQNKTTPTFFAPPIISIGNNSNLHWVSSLNGKTVVPTLDTLLSPGISIERNTIVLRPDPLPYPFPVTQNSTQNTTKLVAPRTQSMFHVSHEDEPLKELTEEEYLGFFQ</sequence>
<dbReference type="EMBL" id="LNXW01000013">
    <property type="protein sequence ID" value="KTC79433.1"/>
    <property type="molecule type" value="Genomic_DNA"/>
</dbReference>
<dbReference type="Proteomes" id="UP000054921">
    <property type="component" value="Unassembled WGS sequence"/>
</dbReference>
<evidence type="ECO:0000313" key="2">
    <source>
        <dbReference type="Proteomes" id="UP000054921"/>
    </source>
</evidence>
<dbReference type="OrthoDB" id="5653881at2"/>
<name>A0A0W0S8J1_9GAMM</name>
<dbReference type="RefSeq" id="WP_156413202.1">
    <property type="nucleotide sequence ID" value="NZ_LNXW01000013.1"/>
</dbReference>